<dbReference type="InterPro" id="IPR014001">
    <property type="entry name" value="Helicase_ATP-bd"/>
</dbReference>
<dbReference type="GO" id="GO:0005524">
    <property type="term" value="F:ATP binding"/>
    <property type="evidence" value="ECO:0007669"/>
    <property type="project" value="UniProtKB-KW"/>
</dbReference>
<dbReference type="Gene3D" id="3.40.50.300">
    <property type="entry name" value="P-loop containing nucleotide triphosphate hydrolases"/>
    <property type="match status" value="2"/>
</dbReference>
<dbReference type="CDD" id="cd17923">
    <property type="entry name" value="DEXHc_Hrq1-like"/>
    <property type="match status" value="1"/>
</dbReference>
<dbReference type="EMBL" id="FQVG01000013">
    <property type="protein sequence ID" value="SHE72192.1"/>
    <property type="molecule type" value="Genomic_DNA"/>
</dbReference>
<protein>
    <submittedName>
        <fullName evidence="5">DEAD/DEAH box helicase domain-containing protein</fullName>
    </submittedName>
</protein>
<accession>A0A1M4VTR1</accession>
<dbReference type="SUPFAM" id="SSF52540">
    <property type="entry name" value="P-loop containing nucleoside triphosphate hydrolases"/>
    <property type="match status" value="1"/>
</dbReference>
<name>A0A1M4VTR1_9CLOT</name>
<dbReference type="SMART" id="SM00490">
    <property type="entry name" value="HELICc"/>
    <property type="match status" value="1"/>
</dbReference>
<dbReference type="PANTHER" id="PTHR47957">
    <property type="entry name" value="ATP-DEPENDENT HELICASE HRQ1"/>
    <property type="match status" value="1"/>
</dbReference>
<dbReference type="RefSeq" id="WP_143290240.1">
    <property type="nucleotide sequence ID" value="NZ_FQVG01000013.1"/>
</dbReference>
<dbReference type="InterPro" id="IPR011545">
    <property type="entry name" value="DEAD/DEAH_box_helicase_dom"/>
</dbReference>
<feature type="domain" description="Helicase C-terminal" evidence="4">
    <location>
        <begin position="260"/>
        <end position="432"/>
    </location>
</feature>
<evidence type="ECO:0000259" key="3">
    <source>
        <dbReference type="PROSITE" id="PS51192"/>
    </source>
</evidence>
<dbReference type="GO" id="GO:0043138">
    <property type="term" value="F:3'-5' DNA helicase activity"/>
    <property type="evidence" value="ECO:0007669"/>
    <property type="project" value="TreeGrafter"/>
</dbReference>
<dbReference type="AlphaFoldDB" id="A0A1M4VTR1"/>
<dbReference type="InterPro" id="IPR027417">
    <property type="entry name" value="P-loop_NTPase"/>
</dbReference>
<keyword evidence="5" id="KW-0347">Helicase</keyword>
<feature type="domain" description="Helicase ATP-binding" evidence="3">
    <location>
        <begin position="57"/>
        <end position="240"/>
    </location>
</feature>
<dbReference type="Pfam" id="PF00271">
    <property type="entry name" value="Helicase_C"/>
    <property type="match status" value="1"/>
</dbReference>
<dbReference type="GO" id="GO:0006289">
    <property type="term" value="P:nucleotide-excision repair"/>
    <property type="evidence" value="ECO:0007669"/>
    <property type="project" value="TreeGrafter"/>
</dbReference>
<dbReference type="InterPro" id="IPR001650">
    <property type="entry name" value="Helicase_C-like"/>
</dbReference>
<keyword evidence="5" id="KW-0378">Hydrolase</keyword>
<gene>
    <name evidence="5" type="ORF">SAMN02746091_00980</name>
</gene>
<dbReference type="CDD" id="cd18797">
    <property type="entry name" value="SF2_C_Hrq"/>
    <property type="match status" value="1"/>
</dbReference>
<dbReference type="PROSITE" id="PS51192">
    <property type="entry name" value="HELICASE_ATP_BIND_1"/>
    <property type="match status" value="1"/>
</dbReference>
<proteinExistence type="predicted"/>
<evidence type="ECO:0000313" key="6">
    <source>
        <dbReference type="Proteomes" id="UP000184423"/>
    </source>
</evidence>
<evidence type="ECO:0000256" key="2">
    <source>
        <dbReference type="ARBA" id="ARBA00022840"/>
    </source>
</evidence>
<dbReference type="Pfam" id="PF09369">
    <property type="entry name" value="MZB"/>
    <property type="match status" value="1"/>
</dbReference>
<dbReference type="PANTHER" id="PTHR47957:SF3">
    <property type="entry name" value="ATP-DEPENDENT HELICASE HRQ1"/>
    <property type="match status" value="1"/>
</dbReference>
<dbReference type="PROSITE" id="PS51194">
    <property type="entry name" value="HELICASE_CTER"/>
    <property type="match status" value="1"/>
</dbReference>
<reference evidence="6" key="1">
    <citation type="submission" date="2016-11" db="EMBL/GenBank/DDBJ databases">
        <authorList>
            <person name="Varghese N."/>
            <person name="Submissions S."/>
        </authorList>
    </citation>
    <scope>NUCLEOTIDE SEQUENCE [LARGE SCALE GENOMIC DNA]</scope>
    <source>
        <strain evidence="6">DSM 10124</strain>
    </source>
</reference>
<evidence type="ECO:0000259" key="4">
    <source>
        <dbReference type="PROSITE" id="PS51194"/>
    </source>
</evidence>
<dbReference type="GO" id="GO:0003676">
    <property type="term" value="F:nucleic acid binding"/>
    <property type="evidence" value="ECO:0007669"/>
    <property type="project" value="InterPro"/>
</dbReference>
<keyword evidence="1" id="KW-0547">Nucleotide-binding</keyword>
<dbReference type="Pfam" id="PF00270">
    <property type="entry name" value="DEAD"/>
    <property type="match status" value="1"/>
</dbReference>
<dbReference type="GO" id="GO:0036297">
    <property type="term" value="P:interstrand cross-link repair"/>
    <property type="evidence" value="ECO:0007669"/>
    <property type="project" value="TreeGrafter"/>
</dbReference>
<dbReference type="SMART" id="SM00487">
    <property type="entry name" value="DEXDc"/>
    <property type="match status" value="1"/>
</dbReference>
<evidence type="ECO:0000313" key="5">
    <source>
        <dbReference type="EMBL" id="SHE72192.1"/>
    </source>
</evidence>
<dbReference type="InterPro" id="IPR018973">
    <property type="entry name" value="MZB"/>
</dbReference>
<evidence type="ECO:0000256" key="1">
    <source>
        <dbReference type="ARBA" id="ARBA00022741"/>
    </source>
</evidence>
<dbReference type="Proteomes" id="UP000184423">
    <property type="component" value="Unassembled WGS sequence"/>
</dbReference>
<organism evidence="5 6">
    <name type="scientific">Caloramator proteoclasticus DSM 10124</name>
    <dbReference type="NCBI Taxonomy" id="1121262"/>
    <lineage>
        <taxon>Bacteria</taxon>
        <taxon>Bacillati</taxon>
        <taxon>Bacillota</taxon>
        <taxon>Clostridia</taxon>
        <taxon>Eubacteriales</taxon>
        <taxon>Clostridiaceae</taxon>
        <taxon>Caloramator</taxon>
    </lineage>
</organism>
<sequence>MYLKEIESFKNRIISEISIDERCASYVDFPENISDELKEFLIKRGFTKLYSHQREMFEHSKQGENVIITTQTASGKTLSFLLPVIDEILKDNKTRAIFVYPTKALANDQFRNILPFIEHFGEDRIQAGIYDGDTPPNERTRIRKTANIILTNPEMLNSAFLPNHSLYGFNHVFSKLKFFVVDELHVYRGAFGSHMANIIRRLKRVCKYYRSNPQYLFSSATIANPKELAETLTAEEFYHVKKDGSPSHKKHIYIWQPPYVRDSEYRKTPEEEAAEIIPDMIQNGRRFITFCKSRREVEVVLKETRDKLANVEDIPSLLDLTDKIAGYRGGYKKEERKDIEKRLVKEEINGVIATNALELGIDIGDIDIVICSGFPGTKASFWQQVGRAGRRKEAVGILILDVGPIDQYIAVNSEFLLKTGVENAVLDKNNLFIQLAHVRAAAAELPLTLDDAELFPDIAEIIPVLLKAGELKNDGGIFTWIGKEHPAGDFSLRNISRDIYKVINKVNGEMLTEMDEYQAFHEVYEKAIYMHDGVQYMVEKLDLVNRIATVFPIEVNYFTVPFTDTMVNIIKEFKNINFARTTATFGDVLIKEAVVAYKMIQFHNRQNLGFESIKDNLFTTLETEGLWYLIPNDVDDVLNLYTEFNYYNGIKHSLLTAARIRTMATAEDIGATMFNTVEKDGEIKRAYVILYDLYPGGLGFTEKAFDFAKEILVDAINLVRNCKCKDGCPACVGDYHLDKKMVLWALEGMMKQVEESPKITKKVEEVVVEESKYFKLEELQFKWNDYRNFLKSRSESFLGFFNIVDEVEVRGNVLILNVESAFFREWVMDTLNKVKIENIIKRYVEVKDNFSIDVNIKKSESKIDKIIRRYDDLIR</sequence>
<keyword evidence="2" id="KW-0067">ATP-binding</keyword>
<keyword evidence="6" id="KW-1185">Reference proteome</keyword>